<dbReference type="CDD" id="cd24152">
    <property type="entry name" value="ASKHA_NBD_ROK-like"/>
    <property type="match status" value="1"/>
</dbReference>
<evidence type="ECO:0000313" key="2">
    <source>
        <dbReference type="EMBL" id="RSU04543.1"/>
    </source>
</evidence>
<gene>
    <name evidence="2" type="ORF">CBF31_00545</name>
</gene>
<comment type="caution">
    <text evidence="2">The sequence shown here is derived from an EMBL/GenBank/DDBJ whole genome shotgun (WGS) entry which is preliminary data.</text>
</comment>
<dbReference type="PANTHER" id="PTHR18964:SF170">
    <property type="entry name" value="SUGAR KINASE"/>
    <property type="match status" value="1"/>
</dbReference>
<dbReference type="PANTHER" id="PTHR18964">
    <property type="entry name" value="ROK (REPRESSOR, ORF, KINASE) FAMILY"/>
    <property type="match status" value="1"/>
</dbReference>
<keyword evidence="3" id="KW-1185">Reference proteome</keyword>
<dbReference type="RefSeq" id="WP_126829907.1">
    <property type="nucleotide sequence ID" value="NZ_CBCRYB010000006.1"/>
</dbReference>
<dbReference type="SUPFAM" id="SSF53067">
    <property type="entry name" value="Actin-like ATPase domain"/>
    <property type="match status" value="1"/>
</dbReference>
<dbReference type="GO" id="GO:0016301">
    <property type="term" value="F:kinase activity"/>
    <property type="evidence" value="ECO:0007669"/>
    <property type="project" value="UniProtKB-KW"/>
</dbReference>
<organism evidence="2 3">
    <name type="scientific">Vagococcus fessus</name>
    <dbReference type="NCBI Taxonomy" id="120370"/>
    <lineage>
        <taxon>Bacteria</taxon>
        <taxon>Bacillati</taxon>
        <taxon>Bacillota</taxon>
        <taxon>Bacilli</taxon>
        <taxon>Lactobacillales</taxon>
        <taxon>Enterococcaceae</taxon>
        <taxon>Vagococcus</taxon>
    </lineage>
</organism>
<name>A0A430ABF5_9ENTE</name>
<proteinExistence type="inferred from homology"/>
<reference evidence="2 3" key="1">
    <citation type="submission" date="2017-05" db="EMBL/GenBank/DDBJ databases">
        <title>Vagococcus spp. assemblies.</title>
        <authorList>
            <person name="Gulvik C.A."/>
        </authorList>
    </citation>
    <scope>NUCLEOTIDE SEQUENCE [LARGE SCALE GENOMIC DNA]</scope>
    <source>
        <strain evidence="2 3">CCUG 41755</strain>
    </source>
</reference>
<keyword evidence="2" id="KW-0418">Kinase</keyword>
<evidence type="ECO:0000313" key="3">
    <source>
        <dbReference type="Proteomes" id="UP000287101"/>
    </source>
</evidence>
<sequence length="290" mass="31925">MSVLVFDWGGTGIKHALWKNEKVEQQGIFPTPSTWDELKNKMKEVKETHKNEELEGVAISSPGAVNSEKGIIEGISAIPYIHHFPIQKELEAFFELPVSFENDANAAGIAEVWKGAAKEYKDVLFLVLGTGVGGAVIKDGKVQTGAHLYGGEFGLMYMDEKHSFSAVGTAVKMSDRYCVRNNVPKGTYSGKEVFAFADAGDKIAQEEEEKFYNYVAQGVFSLQFTMDPECIVIGGGVSAKPGLLDEINKRVKILFDAHEIKDFFPVIKVCEFHNDANLIGAVATFYQQQA</sequence>
<dbReference type="Gene3D" id="3.30.420.40">
    <property type="match status" value="2"/>
</dbReference>
<dbReference type="AlphaFoldDB" id="A0A430ABF5"/>
<comment type="similarity">
    <text evidence="1">Belongs to the ROK (NagC/XylR) family.</text>
</comment>
<keyword evidence="2" id="KW-0808">Transferase</keyword>
<dbReference type="OrthoDB" id="9795247at2"/>
<dbReference type="InterPro" id="IPR000600">
    <property type="entry name" value="ROK"/>
</dbReference>
<dbReference type="EMBL" id="NGJY01000001">
    <property type="protein sequence ID" value="RSU04543.1"/>
    <property type="molecule type" value="Genomic_DNA"/>
</dbReference>
<dbReference type="Pfam" id="PF00480">
    <property type="entry name" value="ROK"/>
    <property type="match status" value="1"/>
</dbReference>
<protein>
    <submittedName>
        <fullName evidence="2">N-acetylmannosamine kinase</fullName>
    </submittedName>
</protein>
<evidence type="ECO:0000256" key="1">
    <source>
        <dbReference type="ARBA" id="ARBA00006479"/>
    </source>
</evidence>
<accession>A0A430ABF5</accession>
<dbReference type="InterPro" id="IPR043129">
    <property type="entry name" value="ATPase_NBD"/>
</dbReference>
<dbReference type="Proteomes" id="UP000287101">
    <property type="component" value="Unassembled WGS sequence"/>
</dbReference>